<feature type="region of interest" description="Disordered" evidence="1">
    <location>
        <begin position="66"/>
        <end position="124"/>
    </location>
</feature>
<name>A0A1N5ZYG6_9ACTN</name>
<dbReference type="STRING" id="709881.SAMN04489832_4640"/>
<feature type="transmembrane region" description="Helical" evidence="2">
    <location>
        <begin position="37"/>
        <end position="59"/>
    </location>
</feature>
<dbReference type="EMBL" id="FSQT01000002">
    <property type="protein sequence ID" value="SIN26871.1"/>
    <property type="molecule type" value="Genomic_DNA"/>
</dbReference>
<feature type="compositionally biased region" description="Low complexity" evidence="1">
    <location>
        <begin position="108"/>
        <end position="120"/>
    </location>
</feature>
<sequence>MPDQFFSNLYRDTEHLTWAATEQVRERGRRRTRHTRVAAMLAGAVAVAVVATGAVALAGGQDAAPTPVLPATGSPTPTPPPSGTPTPSPTSSPPPATRTTPVTPPSSPSTTSGRPTSGSTDSAIPAEAMLRLSDLPVGFKMTEGDIDGDWSLESVSIYCRDVPSSVAVRRIAQRTRSFDSPTDSMIQRVTRYSGGSAPTAVDQVRALFTGCTPYRAGSSLSVLADGLGAGDESLLVGSTIEGQRSRWLVVRQGDLVAQVMLDMDATPAEARRYARPVAQRLCAGTDAC</sequence>
<evidence type="ECO:0000313" key="3">
    <source>
        <dbReference type="EMBL" id="SIN26871.1"/>
    </source>
</evidence>
<evidence type="ECO:0008006" key="5">
    <source>
        <dbReference type="Google" id="ProtNLM"/>
    </source>
</evidence>
<keyword evidence="2" id="KW-0812">Transmembrane</keyword>
<organism evidence="3 4">
    <name type="scientific">Micromonospora cremea</name>
    <dbReference type="NCBI Taxonomy" id="709881"/>
    <lineage>
        <taxon>Bacteria</taxon>
        <taxon>Bacillati</taxon>
        <taxon>Actinomycetota</taxon>
        <taxon>Actinomycetes</taxon>
        <taxon>Micromonosporales</taxon>
        <taxon>Micromonosporaceae</taxon>
        <taxon>Micromonospora</taxon>
    </lineage>
</organism>
<reference evidence="4" key="1">
    <citation type="submission" date="2016-12" db="EMBL/GenBank/DDBJ databases">
        <authorList>
            <person name="Varghese N."/>
            <person name="Submissions S."/>
        </authorList>
    </citation>
    <scope>NUCLEOTIDE SEQUENCE [LARGE SCALE GENOMIC DNA]</scope>
    <source>
        <strain evidence="4">DSM 45599</strain>
    </source>
</reference>
<dbReference type="Proteomes" id="UP000185124">
    <property type="component" value="Unassembled WGS sequence"/>
</dbReference>
<dbReference type="AlphaFoldDB" id="A0A1N5ZYG6"/>
<evidence type="ECO:0000256" key="2">
    <source>
        <dbReference type="SAM" id="Phobius"/>
    </source>
</evidence>
<dbReference type="RefSeq" id="WP_074315421.1">
    <property type="nucleotide sequence ID" value="NZ_FSQT01000002.1"/>
</dbReference>
<accession>A0A1N5ZYG6</accession>
<evidence type="ECO:0000256" key="1">
    <source>
        <dbReference type="SAM" id="MobiDB-lite"/>
    </source>
</evidence>
<evidence type="ECO:0000313" key="4">
    <source>
        <dbReference type="Proteomes" id="UP000185124"/>
    </source>
</evidence>
<feature type="compositionally biased region" description="Pro residues" evidence="1">
    <location>
        <begin position="76"/>
        <end position="107"/>
    </location>
</feature>
<keyword evidence="2" id="KW-0472">Membrane</keyword>
<keyword evidence="2" id="KW-1133">Transmembrane helix</keyword>
<proteinExistence type="predicted"/>
<gene>
    <name evidence="3" type="ORF">SAMN04489832_4640</name>
</gene>
<protein>
    <recommendedName>
        <fullName evidence="5">PknH-like extracellular domain-containing protein</fullName>
    </recommendedName>
</protein>
<keyword evidence="4" id="KW-1185">Reference proteome</keyword>